<name>A0AA41PUZ5_9ACTN</name>
<dbReference type="EMBL" id="JAKFHA010000001">
    <property type="protein sequence ID" value="MCF2526196.1"/>
    <property type="molecule type" value="Genomic_DNA"/>
</dbReference>
<evidence type="ECO:0000313" key="2">
    <source>
        <dbReference type="Proteomes" id="UP001165378"/>
    </source>
</evidence>
<dbReference type="RefSeq" id="WP_235050247.1">
    <property type="nucleotide sequence ID" value="NZ_JAKFHA010000001.1"/>
</dbReference>
<reference evidence="1" key="1">
    <citation type="submission" date="2022-01" db="EMBL/GenBank/DDBJ databases">
        <title>Genome-Based Taxonomic Classification of the Phylum Actinobacteria.</title>
        <authorList>
            <person name="Gao Y."/>
        </authorList>
    </citation>
    <scope>NUCLEOTIDE SEQUENCE</scope>
    <source>
        <strain evidence="1">KLBMP 8922</strain>
    </source>
</reference>
<organism evidence="1 2">
    <name type="scientific">Yinghuangia soli</name>
    <dbReference type="NCBI Taxonomy" id="2908204"/>
    <lineage>
        <taxon>Bacteria</taxon>
        <taxon>Bacillati</taxon>
        <taxon>Actinomycetota</taxon>
        <taxon>Actinomycetes</taxon>
        <taxon>Kitasatosporales</taxon>
        <taxon>Streptomycetaceae</taxon>
        <taxon>Yinghuangia</taxon>
    </lineage>
</organism>
<protein>
    <submittedName>
        <fullName evidence="1">Uncharacterized protein</fullName>
    </submittedName>
</protein>
<evidence type="ECO:0000313" key="1">
    <source>
        <dbReference type="EMBL" id="MCF2526196.1"/>
    </source>
</evidence>
<dbReference type="AlphaFoldDB" id="A0AA41PUZ5"/>
<comment type="caution">
    <text evidence="1">The sequence shown here is derived from an EMBL/GenBank/DDBJ whole genome shotgun (WGS) entry which is preliminary data.</text>
</comment>
<keyword evidence="2" id="KW-1185">Reference proteome</keyword>
<sequence length="384" mass="41697">MPDPIGATDEQLRRTAKEFTDRWIEDTERALADKWENRSVLTTVFGDLPEKRRPMWRDVAVRTVRESTIAFRRAAEKRRAEVAEQAFVLLRDADPRLTAAAVATPSPETRKMLQALAPSTVAGGELAAILAAGDAAGAELAARAPVLDDLWAAKGGELALLRDSLGAVVKHVTDIETAFGATWDRRPALLALGDELATRDAVRPILAIVERTRDDADRAVRMLPPNATLREQHQALAVPFDRARATVRPAIERMAAASASTDTTVAAYELRFVGKDALHAGMLDDFVDVYGAAAVEAFLKVTPRVAHRVYQLVLGYEMSQNMAQEVAIGTWRLAEAFPAGTTAPVLAWVFEQIAAVQNPQILPSQLRYMAQNAPVIPSAAAPSP</sequence>
<proteinExistence type="predicted"/>
<accession>A0AA41PUZ5</accession>
<gene>
    <name evidence="1" type="ORF">LZ495_03025</name>
</gene>
<dbReference type="Proteomes" id="UP001165378">
    <property type="component" value="Unassembled WGS sequence"/>
</dbReference>